<feature type="region of interest" description="Disordered" evidence="1">
    <location>
        <begin position="1"/>
        <end position="99"/>
    </location>
</feature>
<feature type="region of interest" description="Disordered" evidence="1">
    <location>
        <begin position="394"/>
        <end position="465"/>
    </location>
</feature>
<dbReference type="EMBL" id="JADCUA010000036">
    <property type="protein sequence ID" value="KAH9829702.1"/>
    <property type="molecule type" value="Genomic_DNA"/>
</dbReference>
<feature type="compositionally biased region" description="Polar residues" evidence="1">
    <location>
        <begin position="22"/>
        <end position="38"/>
    </location>
</feature>
<comment type="caution">
    <text evidence="2">The sequence shown here is derived from an EMBL/GenBank/DDBJ whole genome shotgun (WGS) entry which is preliminary data.</text>
</comment>
<dbReference type="GeneID" id="71999044"/>
<reference evidence="2 3" key="1">
    <citation type="journal article" date="2021" name="Environ. Microbiol.">
        <title>Gene family expansions and transcriptome signatures uncover fungal adaptations to wood decay.</title>
        <authorList>
            <person name="Hage H."/>
            <person name="Miyauchi S."/>
            <person name="Viragh M."/>
            <person name="Drula E."/>
            <person name="Min B."/>
            <person name="Chaduli D."/>
            <person name="Navarro D."/>
            <person name="Favel A."/>
            <person name="Norest M."/>
            <person name="Lesage-Meessen L."/>
            <person name="Balint B."/>
            <person name="Merenyi Z."/>
            <person name="de Eugenio L."/>
            <person name="Morin E."/>
            <person name="Martinez A.T."/>
            <person name="Baldrian P."/>
            <person name="Stursova M."/>
            <person name="Martinez M.J."/>
            <person name="Novotny C."/>
            <person name="Magnuson J.K."/>
            <person name="Spatafora J.W."/>
            <person name="Maurice S."/>
            <person name="Pangilinan J."/>
            <person name="Andreopoulos W."/>
            <person name="LaButti K."/>
            <person name="Hundley H."/>
            <person name="Na H."/>
            <person name="Kuo A."/>
            <person name="Barry K."/>
            <person name="Lipzen A."/>
            <person name="Henrissat B."/>
            <person name="Riley R."/>
            <person name="Ahrendt S."/>
            <person name="Nagy L.G."/>
            <person name="Grigoriev I.V."/>
            <person name="Martin F."/>
            <person name="Rosso M.N."/>
        </authorList>
    </citation>
    <scope>NUCLEOTIDE SEQUENCE [LARGE SCALE GENOMIC DNA]</scope>
    <source>
        <strain evidence="2 3">CIRM-BRFM 1785</strain>
    </source>
</reference>
<keyword evidence="3" id="KW-1185">Reference proteome</keyword>
<name>A0ABQ8JZH6_9APHY</name>
<sequence>MASDDATRPPSPPALQEHSPDSVYTKSNPWFTPVSQPTRFPPPSTPSSSASSSSFTLDEDDTYSCAKSDPNALKLLTSPAHESERDATHSTERKALSHSEWLHQFAEQARRAHMRNISGSPPSLNLDASPFVPAAFRPLDADDDFIYPDPDVSYEKAEPAFLQVKQSWLSAFRRGCITVDPKARRMYAQDVVALGSWDVDALVELANKVTDRISEGYGEELAVLAPFARDLARSLAADVGAAAADTFKDLLRECVLTEFAVWWDMDFPTSVATLRYEFWGDTFRLFDIAFAVASFVGAASAQQLLPASAVHHCLALLVRKLAMLEQVQAVHAIVSNADAALYDGRALLLLMSVLKFRSERVPAGTSVLGEAFSEEDVRVYVKEIGVRVDGWVKAGPSSEREHDKSIEDPETDDVERASASPPAPRHPLRDSDSTDEVIPAHRPPTKQTRPAPLSYSDMVKKRKKT</sequence>
<feature type="compositionally biased region" description="Basic and acidic residues" evidence="1">
    <location>
        <begin position="398"/>
        <end position="407"/>
    </location>
</feature>
<evidence type="ECO:0000256" key="1">
    <source>
        <dbReference type="SAM" id="MobiDB-lite"/>
    </source>
</evidence>
<evidence type="ECO:0000313" key="3">
    <source>
        <dbReference type="Proteomes" id="UP000814176"/>
    </source>
</evidence>
<evidence type="ECO:0000313" key="2">
    <source>
        <dbReference type="EMBL" id="KAH9829702.1"/>
    </source>
</evidence>
<protein>
    <submittedName>
        <fullName evidence="2">Uncharacterized protein</fullName>
    </submittedName>
</protein>
<organism evidence="2 3">
    <name type="scientific">Rhodofomes roseus</name>
    <dbReference type="NCBI Taxonomy" id="34475"/>
    <lineage>
        <taxon>Eukaryota</taxon>
        <taxon>Fungi</taxon>
        <taxon>Dikarya</taxon>
        <taxon>Basidiomycota</taxon>
        <taxon>Agaricomycotina</taxon>
        <taxon>Agaricomycetes</taxon>
        <taxon>Polyporales</taxon>
        <taxon>Rhodofomes</taxon>
    </lineage>
</organism>
<accession>A0ABQ8JZH6</accession>
<gene>
    <name evidence="2" type="ORF">C8Q71DRAFT_398812</name>
</gene>
<dbReference type="RefSeq" id="XP_047773145.1">
    <property type="nucleotide sequence ID" value="XM_047918312.1"/>
</dbReference>
<proteinExistence type="predicted"/>
<feature type="compositionally biased region" description="Basic and acidic residues" evidence="1">
    <location>
        <begin position="81"/>
        <end position="99"/>
    </location>
</feature>
<dbReference type="Proteomes" id="UP000814176">
    <property type="component" value="Unassembled WGS sequence"/>
</dbReference>